<dbReference type="RefSeq" id="WP_063176178.1">
    <property type="nucleotide sequence ID" value="NZ_FNYS01000006.1"/>
</dbReference>
<dbReference type="GeneID" id="82256985"/>
<dbReference type="EMBL" id="FNYS01000006">
    <property type="protein sequence ID" value="SEI90396.1"/>
    <property type="molecule type" value="Genomic_DNA"/>
</dbReference>
<evidence type="ECO:0000313" key="1">
    <source>
        <dbReference type="EMBL" id="SEI90396.1"/>
    </source>
</evidence>
<reference evidence="1 2" key="1">
    <citation type="submission" date="2016-10" db="EMBL/GenBank/DDBJ databases">
        <authorList>
            <person name="de Groot N.N."/>
        </authorList>
    </citation>
    <scope>NUCLEOTIDE SEQUENCE [LARGE SCALE GENOMIC DNA]</scope>
    <source>
        <strain evidence="1 2">DSM 23048</strain>
    </source>
</reference>
<name>A0A1H6UFI5_9FLAO</name>
<protein>
    <submittedName>
        <fullName evidence="1">Uncharacterized protein</fullName>
    </submittedName>
</protein>
<gene>
    <name evidence="1" type="ORF">SAMN04488018_106193</name>
</gene>
<dbReference type="Proteomes" id="UP000183077">
    <property type="component" value="Unassembled WGS sequence"/>
</dbReference>
<proteinExistence type="predicted"/>
<evidence type="ECO:0000313" key="2">
    <source>
        <dbReference type="Proteomes" id="UP000183077"/>
    </source>
</evidence>
<organism evidence="1 2">
    <name type="scientific">Myroides marinus</name>
    <dbReference type="NCBI Taxonomy" id="703342"/>
    <lineage>
        <taxon>Bacteria</taxon>
        <taxon>Pseudomonadati</taxon>
        <taxon>Bacteroidota</taxon>
        <taxon>Flavobacteriia</taxon>
        <taxon>Flavobacteriales</taxon>
        <taxon>Flavobacteriaceae</taxon>
        <taxon>Myroides</taxon>
    </lineage>
</organism>
<accession>A0A1H6UFI5</accession>
<dbReference type="AlphaFoldDB" id="A0A1H6UFI5"/>
<sequence>MIKIITTVALTLVVDITNSLNQTFLSKHETIEQQITDVEKYKEFDIDSLNEQNLIVNIII</sequence>